<keyword evidence="3" id="KW-1185">Reference proteome</keyword>
<dbReference type="CDD" id="cd02440">
    <property type="entry name" value="AdoMet_MTases"/>
    <property type="match status" value="1"/>
</dbReference>
<dbReference type="RefSeq" id="WP_209843180.1">
    <property type="nucleotide sequence ID" value="NZ_JAGGJP010000025.1"/>
</dbReference>
<name>A0ABW0SGR5_9RHOB</name>
<comment type="caution">
    <text evidence="2">The sequence shown here is derived from an EMBL/GenBank/DDBJ whole genome shotgun (WGS) entry which is preliminary data.</text>
</comment>
<gene>
    <name evidence="2" type="ORF">ACFPOC_17530</name>
</gene>
<reference evidence="3" key="1">
    <citation type="journal article" date="2019" name="Int. J. Syst. Evol. Microbiol.">
        <title>The Global Catalogue of Microorganisms (GCM) 10K type strain sequencing project: providing services to taxonomists for standard genome sequencing and annotation.</title>
        <authorList>
            <consortium name="The Broad Institute Genomics Platform"/>
            <consortium name="The Broad Institute Genome Sequencing Center for Infectious Disease"/>
            <person name="Wu L."/>
            <person name="Ma J."/>
        </authorList>
    </citation>
    <scope>NUCLEOTIDE SEQUENCE [LARGE SCALE GENOMIC DNA]</scope>
    <source>
        <strain evidence="3">KACC 11588</strain>
    </source>
</reference>
<dbReference type="Proteomes" id="UP001596056">
    <property type="component" value="Unassembled WGS sequence"/>
</dbReference>
<dbReference type="EMBL" id="JBHSNA010000030">
    <property type="protein sequence ID" value="MFC5568208.1"/>
    <property type="molecule type" value="Genomic_DNA"/>
</dbReference>
<proteinExistence type="predicted"/>
<dbReference type="GO" id="GO:0032259">
    <property type="term" value="P:methylation"/>
    <property type="evidence" value="ECO:0007669"/>
    <property type="project" value="UniProtKB-KW"/>
</dbReference>
<protein>
    <submittedName>
        <fullName evidence="2">Methyltransferase domain-containing protein</fullName>
    </submittedName>
</protein>
<keyword evidence="2" id="KW-0808">Transferase</keyword>
<dbReference type="InterPro" id="IPR041698">
    <property type="entry name" value="Methyltransf_25"/>
</dbReference>
<evidence type="ECO:0000313" key="2">
    <source>
        <dbReference type="EMBL" id="MFC5568208.1"/>
    </source>
</evidence>
<accession>A0ABW0SGR5</accession>
<dbReference type="SUPFAM" id="SSF53335">
    <property type="entry name" value="S-adenosyl-L-methionine-dependent methyltransferases"/>
    <property type="match status" value="1"/>
</dbReference>
<dbReference type="InterPro" id="IPR029063">
    <property type="entry name" value="SAM-dependent_MTases_sf"/>
</dbReference>
<dbReference type="GO" id="GO:0008168">
    <property type="term" value="F:methyltransferase activity"/>
    <property type="evidence" value="ECO:0007669"/>
    <property type="project" value="UniProtKB-KW"/>
</dbReference>
<sequence>MTADLSRRSDASELMDDPGTDYATFRDCLRDLARVNRMSLGYRPTLAFLEGLRRAGRLDLGRPVEVLDAGSGYGDLLRAVDAWAEGQGLAVRLTGVDLNPWSARAAAEATPDGRPIRWVTENVFDHDGGADVVVSSLFTHHLEDTAAVAFLRWMEAKARVGWFVNDLHRHPLPHRTFGPLAAALRLHRFVRHDGPVSFARAFVPDDWARLLREAGVPDGAARVERWVPFRLCVARAR</sequence>
<dbReference type="Gene3D" id="3.40.50.150">
    <property type="entry name" value="Vaccinia Virus protein VP39"/>
    <property type="match status" value="1"/>
</dbReference>
<organism evidence="2 3">
    <name type="scientific">Rubellimicrobium aerolatum</name>
    <dbReference type="NCBI Taxonomy" id="490979"/>
    <lineage>
        <taxon>Bacteria</taxon>
        <taxon>Pseudomonadati</taxon>
        <taxon>Pseudomonadota</taxon>
        <taxon>Alphaproteobacteria</taxon>
        <taxon>Rhodobacterales</taxon>
        <taxon>Roseobacteraceae</taxon>
        <taxon>Rubellimicrobium</taxon>
    </lineage>
</organism>
<evidence type="ECO:0000259" key="1">
    <source>
        <dbReference type="Pfam" id="PF13649"/>
    </source>
</evidence>
<keyword evidence="2" id="KW-0489">Methyltransferase</keyword>
<dbReference type="Pfam" id="PF13649">
    <property type="entry name" value="Methyltransf_25"/>
    <property type="match status" value="1"/>
</dbReference>
<evidence type="ECO:0000313" key="3">
    <source>
        <dbReference type="Proteomes" id="UP001596056"/>
    </source>
</evidence>
<feature type="domain" description="Methyltransferase" evidence="1">
    <location>
        <begin position="66"/>
        <end position="154"/>
    </location>
</feature>